<dbReference type="Gene3D" id="3.40.190.10">
    <property type="entry name" value="Periplasmic binding protein-like II"/>
    <property type="match status" value="2"/>
</dbReference>
<dbReference type="RefSeq" id="WP_005346786.1">
    <property type="nucleotide sequence ID" value="NZ_JH823256.1"/>
</dbReference>
<dbReference type="InterPro" id="IPR001638">
    <property type="entry name" value="Solute-binding_3/MltF_N"/>
</dbReference>
<proteinExistence type="predicted"/>
<accession>K1IQ38</accession>
<comment type="caution">
    <text evidence="2">The sequence shown here is derived from an EMBL/GenBank/DDBJ whole genome shotgun (WGS) entry which is preliminary data.</text>
</comment>
<organism evidence="2 3">
    <name type="scientific">Aeromonas veronii AMC34</name>
    <dbReference type="NCBI Taxonomy" id="1073383"/>
    <lineage>
        <taxon>Bacteria</taxon>
        <taxon>Pseudomonadati</taxon>
        <taxon>Pseudomonadota</taxon>
        <taxon>Gammaproteobacteria</taxon>
        <taxon>Aeromonadales</taxon>
        <taxon>Aeromonadaceae</taxon>
        <taxon>Aeromonas</taxon>
    </lineage>
</organism>
<name>K1IQ38_AERVE</name>
<feature type="domain" description="Solute-binding protein family 3/N-terminal" evidence="1">
    <location>
        <begin position="32"/>
        <end position="245"/>
    </location>
</feature>
<dbReference type="HOGENOM" id="CLU_064076_1_1_6"/>
<dbReference type="Proteomes" id="UP000006087">
    <property type="component" value="Unassembled WGS sequence"/>
</dbReference>
<dbReference type="PANTHER" id="PTHR38834:SF3">
    <property type="entry name" value="SOLUTE-BINDING PROTEIN FAMILY 3_N-TERMINAL DOMAIN-CONTAINING PROTEIN"/>
    <property type="match status" value="1"/>
</dbReference>
<evidence type="ECO:0000313" key="3">
    <source>
        <dbReference type="Proteomes" id="UP000006087"/>
    </source>
</evidence>
<dbReference type="Pfam" id="PF00497">
    <property type="entry name" value="SBP_bac_3"/>
    <property type="match status" value="1"/>
</dbReference>
<protein>
    <recommendedName>
        <fullName evidence="1">Solute-binding protein family 3/N-terminal domain-containing protein</fullName>
    </recommendedName>
</protein>
<evidence type="ECO:0000313" key="2">
    <source>
        <dbReference type="EMBL" id="EKB18017.1"/>
    </source>
</evidence>
<dbReference type="PANTHER" id="PTHR38834">
    <property type="entry name" value="PERIPLASMIC SUBSTRATE BINDING PROTEIN FAMILY 3"/>
    <property type="match status" value="1"/>
</dbReference>
<reference evidence="2 3" key="1">
    <citation type="submission" date="2012-06" db="EMBL/GenBank/DDBJ databases">
        <title>The Genome Sequence of Aeromonas veronii AMC34.</title>
        <authorList>
            <consortium name="The Broad Institute Genome Sequencing Platform"/>
            <person name="Earl A."/>
            <person name="Ward D."/>
            <person name="Feldgarden M."/>
            <person name="Gevers D."/>
            <person name="Graf J."/>
            <person name="Tomasi A."/>
            <person name="Horneman A."/>
            <person name="Walker B."/>
            <person name="Young S.K."/>
            <person name="Zeng Q."/>
            <person name="Gargeya S."/>
            <person name="Fitzgerald M."/>
            <person name="Haas B."/>
            <person name="Abouelleil A."/>
            <person name="Alvarado L."/>
            <person name="Arachchi H.M."/>
            <person name="Berlin A.M."/>
            <person name="Chapman S.B."/>
            <person name="Goldberg J."/>
            <person name="Griggs A."/>
            <person name="Gujja S."/>
            <person name="Hansen M."/>
            <person name="Howarth C."/>
            <person name="Imamovic A."/>
            <person name="Larimer J."/>
            <person name="McCowan C."/>
            <person name="Montmayeur A."/>
            <person name="Murphy C."/>
            <person name="Neiman D."/>
            <person name="Pearson M."/>
            <person name="Priest M."/>
            <person name="Roberts A."/>
            <person name="Saif S."/>
            <person name="Shea T."/>
            <person name="Sisk P."/>
            <person name="Sykes S."/>
            <person name="Wortman J."/>
            <person name="Nusbaum C."/>
            <person name="Birren B."/>
        </authorList>
    </citation>
    <scope>NUCLEOTIDE SEQUENCE [LARGE SCALE GENOMIC DNA]</scope>
    <source>
        <strain evidence="2 3">AMC34</strain>
    </source>
</reference>
<dbReference type="EMBL" id="AGWU01000023">
    <property type="protein sequence ID" value="EKB18017.1"/>
    <property type="molecule type" value="Genomic_DNA"/>
</dbReference>
<sequence length="254" mass="28882">MRTWHLSHILLLLWTSFAWAGLDSLEYKTEISPPFNFSDAQGQPTGLAVELLRMTWQYSNTPPQPIRILPWARGYQELNSKHNVVLFATARTPEREVLFKWACPIDNSDFVLLGRAADKLNLSSIEQIKNFKIAVVRSTVSNQLLRERGLDESNLVEANRLSQAAKMLASGRTHLFATNKLVGYQTLKNLNLDLKDFNVAFVLDSKPLCYAFSRQVPDRDIDRFQQALDRARASPQFLQLQAKYLALQPTHGPG</sequence>
<dbReference type="PATRIC" id="fig|1073383.3.peg.3378"/>
<gene>
    <name evidence="2" type="ORF">HMPREF1168_03367</name>
</gene>
<dbReference type="SUPFAM" id="SSF53850">
    <property type="entry name" value="Periplasmic binding protein-like II"/>
    <property type="match status" value="1"/>
</dbReference>
<dbReference type="AlphaFoldDB" id="K1IQ38"/>
<evidence type="ECO:0000259" key="1">
    <source>
        <dbReference type="Pfam" id="PF00497"/>
    </source>
</evidence>